<comment type="similarity">
    <text evidence="1">Belongs to the metallophosphoesterase superfamily. YfcE family.</text>
</comment>
<dbReference type="PANTHER" id="PTHR42850:SF2">
    <property type="entry name" value="BLL5683 PROTEIN"/>
    <property type="match status" value="1"/>
</dbReference>
<organism evidence="3 4">
    <name type="scientific">SAR86 cluster bacterium</name>
    <dbReference type="NCBI Taxonomy" id="2030880"/>
    <lineage>
        <taxon>Bacteria</taxon>
        <taxon>Pseudomonadati</taxon>
        <taxon>Pseudomonadota</taxon>
        <taxon>Gammaproteobacteria</taxon>
        <taxon>SAR86 cluster</taxon>
    </lineage>
</organism>
<dbReference type="InterPro" id="IPR050126">
    <property type="entry name" value="Ap4A_hydrolase"/>
</dbReference>
<dbReference type="InterPro" id="IPR029052">
    <property type="entry name" value="Metallo-depent_PP-like"/>
</dbReference>
<dbReference type="AlphaFoldDB" id="A0A972VZQ7"/>
<dbReference type="SUPFAM" id="SSF56300">
    <property type="entry name" value="Metallo-dependent phosphatases"/>
    <property type="match status" value="1"/>
</dbReference>
<feature type="domain" description="Calcineurin-like phosphoesterase" evidence="2">
    <location>
        <begin position="10"/>
        <end position="193"/>
    </location>
</feature>
<protein>
    <submittedName>
        <fullName evidence="3">Metallophosphoesterase family protein</fullName>
    </submittedName>
</protein>
<dbReference type="GO" id="GO:0005737">
    <property type="term" value="C:cytoplasm"/>
    <property type="evidence" value="ECO:0007669"/>
    <property type="project" value="TreeGrafter"/>
</dbReference>
<gene>
    <name evidence="3" type="ORF">HQ497_08135</name>
</gene>
<proteinExistence type="inferred from homology"/>
<dbReference type="PANTHER" id="PTHR42850">
    <property type="entry name" value="METALLOPHOSPHOESTERASE"/>
    <property type="match status" value="1"/>
</dbReference>
<sequence length="246" mass="27349">MSLATQPIARLGVIGDVHAEDARLELALDHLQAAGVDRIICTGDVVDGSGCPERSLRLLQTYDVSTVRGNHDRWLLENKVRHLADAHGQDDLEDASLAYLNSLPSAIELETLAGRLLLCHGIGKNDLQKIWPGSTRMPMIQSPALDRLIDGGRYRYVINGHMHFRTMIHFDAMTLINAGTLKGEQWPGFMLIDFATENITSFKFGSAEASSQIEIARHMSILPEPEQVTWRDTQAFSGDWQPLTLH</sequence>
<reference evidence="3" key="1">
    <citation type="submission" date="2020-05" db="EMBL/GenBank/DDBJ databases">
        <title>Sulfur intermediates as new biogeochemical hubs in an aquatic model microbial ecosystem.</title>
        <authorList>
            <person name="Vigneron A."/>
        </authorList>
    </citation>
    <scope>NUCLEOTIDE SEQUENCE</scope>
    <source>
        <strain evidence="3">Bin.250</strain>
    </source>
</reference>
<accession>A0A972VZQ7</accession>
<dbReference type="Proteomes" id="UP000754644">
    <property type="component" value="Unassembled WGS sequence"/>
</dbReference>
<dbReference type="GO" id="GO:0016791">
    <property type="term" value="F:phosphatase activity"/>
    <property type="evidence" value="ECO:0007669"/>
    <property type="project" value="TreeGrafter"/>
</dbReference>
<comment type="caution">
    <text evidence="3">The sequence shown here is derived from an EMBL/GenBank/DDBJ whole genome shotgun (WGS) entry which is preliminary data.</text>
</comment>
<evidence type="ECO:0000313" key="3">
    <source>
        <dbReference type="EMBL" id="NQV65320.1"/>
    </source>
</evidence>
<evidence type="ECO:0000313" key="4">
    <source>
        <dbReference type="Proteomes" id="UP000754644"/>
    </source>
</evidence>
<evidence type="ECO:0000259" key="2">
    <source>
        <dbReference type="Pfam" id="PF12850"/>
    </source>
</evidence>
<dbReference type="InterPro" id="IPR024654">
    <property type="entry name" value="Calcineurin-like_PHP_lpxH"/>
</dbReference>
<dbReference type="EMBL" id="JABMOJ010000302">
    <property type="protein sequence ID" value="NQV65320.1"/>
    <property type="molecule type" value="Genomic_DNA"/>
</dbReference>
<evidence type="ECO:0000256" key="1">
    <source>
        <dbReference type="ARBA" id="ARBA00008950"/>
    </source>
</evidence>
<dbReference type="Pfam" id="PF12850">
    <property type="entry name" value="Metallophos_2"/>
    <property type="match status" value="1"/>
</dbReference>
<dbReference type="Gene3D" id="3.60.21.10">
    <property type="match status" value="1"/>
</dbReference>
<name>A0A972VZQ7_9GAMM</name>